<dbReference type="HAMAP" id="MF_03043">
    <property type="entry name" value="QTRT2"/>
    <property type="match status" value="1"/>
</dbReference>
<evidence type="ECO:0000256" key="2">
    <source>
        <dbReference type="ARBA" id="ARBA00022694"/>
    </source>
</evidence>
<comment type="subunit">
    <text evidence="5">Heterodimer of a catalytic subunit and an accessory subunit.</text>
</comment>
<dbReference type="NCBIfam" id="TIGR00449">
    <property type="entry name" value="tgt_general"/>
    <property type="match status" value="1"/>
</dbReference>
<dbReference type="SUPFAM" id="SSF51713">
    <property type="entry name" value="tRNA-guanine transglycosylase"/>
    <property type="match status" value="1"/>
</dbReference>
<evidence type="ECO:0000313" key="8">
    <source>
        <dbReference type="Proteomes" id="UP001408789"/>
    </source>
</evidence>
<sequence>MKFAVKTWCKSGRARVGLLQLKSSSSLGQGSPPATEVAIETPALLLTTRKGLPAFISPDHLSFLPSPDSRLLQFSPMHFMEVPNSKTISNIGGVHQLLGLQGYGFVAVPRDSILSLPECYSSNKHGASFETPCGRFLVKPLEYMKMISSMKPDLWVSLADEVPASVSAKRNKTSVDRTITWLDDCISLKPRDGALFGSIVGGCSVEERQRCAQEVARRNVSGYYIGGFGLGDSIAERSTFLHAVTDVLPKEKPRQVCGLGLPEEVLQGIAAGIDLFDSTYIYHLTLEGFALVFPLDGNSKQHVSDPQLCATASDYTKINLKATVYRKDLSRIVDGCKCYTCQNHTKAYIHHLLNVHEMLAPILLEIHNTHHYLSFFRLIREAIKEGKFEEFRQSFIQSRREHLLAASPSAFELESPLRHVGAAEPSSRKLGFRLFRKEKKEEERRREAAIATPVNSDDHLISATSSNRQPSPPHLWFMAATSKLLSLRFRTRAAIPANFDPVPESKKQIIFKFRRDDYDSVDADDEEEAD</sequence>
<feature type="binding site" evidence="5">
    <location>
        <position position="336"/>
    </location>
    <ligand>
        <name>Zn(2+)</name>
        <dbReference type="ChEBI" id="CHEBI:29105"/>
    </ligand>
</feature>
<keyword evidence="2 5" id="KW-0819">tRNA processing</keyword>
<dbReference type="AlphaFoldDB" id="A0AAP0DLS8"/>
<evidence type="ECO:0000256" key="5">
    <source>
        <dbReference type="HAMAP-Rule" id="MF_03043"/>
    </source>
</evidence>
<proteinExistence type="inferred from homology"/>
<feature type="domain" description="tRNA-guanine(15) transglycosylase-like" evidence="6">
    <location>
        <begin position="14"/>
        <end position="400"/>
    </location>
</feature>
<dbReference type="Pfam" id="PF01702">
    <property type="entry name" value="TGT"/>
    <property type="match status" value="1"/>
</dbReference>
<evidence type="ECO:0000259" key="6">
    <source>
        <dbReference type="Pfam" id="PF01702"/>
    </source>
</evidence>
<protein>
    <recommendedName>
        <fullName evidence="5">Queuine tRNA-ribosyltransferase accessory subunit 2</fullName>
    </recommendedName>
    <alternativeName>
        <fullName evidence="5">Queuine tRNA-ribosyltransferase domain-containing protein 1</fullName>
    </alternativeName>
</protein>
<dbReference type="PANTHER" id="PTHR46064">
    <property type="entry name" value="QUEUINE TRNA-RIBOSYLTRANSFERASE ACCESSORY SUBUNIT 2"/>
    <property type="match status" value="1"/>
</dbReference>
<dbReference type="GO" id="GO:0005737">
    <property type="term" value="C:cytoplasm"/>
    <property type="evidence" value="ECO:0007669"/>
    <property type="project" value="UniProtKB-SubCell"/>
</dbReference>
<dbReference type="Proteomes" id="UP001408789">
    <property type="component" value="Unassembled WGS sequence"/>
</dbReference>
<comment type="subcellular location">
    <subcellularLocation>
        <location evidence="5">Cytoplasm</location>
    </subcellularLocation>
</comment>
<evidence type="ECO:0000256" key="4">
    <source>
        <dbReference type="ARBA" id="ARBA00022833"/>
    </source>
</evidence>
<dbReference type="InterPro" id="IPR036511">
    <property type="entry name" value="TGT-like_sf"/>
</dbReference>
<dbReference type="GO" id="GO:0006400">
    <property type="term" value="P:tRNA modification"/>
    <property type="evidence" value="ECO:0007669"/>
    <property type="project" value="InterPro"/>
</dbReference>
<comment type="function">
    <text evidence="5">Non-catalytic subunit of the queuine tRNA-ribosyltransferase (TGT) that catalyzes the base-exchange of a guanine (G) residue with queuine (Q) at position 34 (anticodon wobble position) in tRNAs with GU(N) anticodons (tRNA-Asp, -Asn, -His and -Tyr), resulting in the hypermodified nucleoside queuosine (7-(((4,5-cis-dihydroxy-2-cyclopenten-1-yl)amino)methyl)-7-deazaguanosine).</text>
</comment>
<keyword evidence="4 5" id="KW-0862">Zinc</keyword>
<keyword evidence="3 5" id="KW-0479">Metal-binding</keyword>
<comment type="caution">
    <text evidence="7">The sequence shown here is derived from an EMBL/GenBank/DDBJ whole genome shotgun (WGS) entry which is preliminary data.</text>
</comment>
<comment type="cofactor">
    <cofactor evidence="5">
        <name>Zn(2+)</name>
        <dbReference type="ChEBI" id="CHEBI:29105"/>
    </cofactor>
    <text evidence="5">Binds 1 zinc ion per subunit.</text>
</comment>
<dbReference type="Gene3D" id="3.20.20.105">
    <property type="entry name" value="Queuine tRNA-ribosyltransferase-like"/>
    <property type="match status" value="1"/>
</dbReference>
<evidence type="ECO:0000256" key="3">
    <source>
        <dbReference type="ARBA" id="ARBA00022723"/>
    </source>
</evidence>
<dbReference type="InterPro" id="IPR002616">
    <property type="entry name" value="tRNA_ribo_trans-like"/>
</dbReference>
<dbReference type="FunFam" id="3.20.20.105:FF:000003">
    <property type="entry name" value="Queuine tRNA-ribosyltransferase accessory subunit 2"/>
    <property type="match status" value="1"/>
</dbReference>
<feature type="binding site" evidence="5">
    <location>
        <position position="338"/>
    </location>
    <ligand>
        <name>Zn(2+)</name>
        <dbReference type="ChEBI" id="CHEBI:29105"/>
    </ligand>
</feature>
<evidence type="ECO:0000256" key="1">
    <source>
        <dbReference type="ARBA" id="ARBA00022490"/>
    </source>
</evidence>
<keyword evidence="1 5" id="KW-0963">Cytoplasm</keyword>
<feature type="binding site" evidence="5">
    <location>
        <position position="341"/>
    </location>
    <ligand>
        <name>Zn(2+)</name>
        <dbReference type="ChEBI" id="CHEBI:29105"/>
    </ligand>
</feature>
<comment type="similarity">
    <text evidence="5">Belongs to the queuine tRNA-ribosyltransferase family. QTRT2 subfamily.</text>
</comment>
<gene>
    <name evidence="7" type="ORF">SSX86_007773</name>
</gene>
<dbReference type="GO" id="GO:0046872">
    <property type="term" value="F:metal ion binding"/>
    <property type="evidence" value="ECO:0007669"/>
    <property type="project" value="UniProtKB-KW"/>
</dbReference>
<dbReference type="InterPro" id="IPR028592">
    <property type="entry name" value="QTRTD1"/>
</dbReference>
<dbReference type="EMBL" id="JBCNJP010000009">
    <property type="protein sequence ID" value="KAK9073449.1"/>
    <property type="molecule type" value="Genomic_DNA"/>
</dbReference>
<dbReference type="PANTHER" id="PTHR46064:SF1">
    <property type="entry name" value="QUEUINE TRNA-RIBOSYLTRANSFERASE ACCESSORY SUBUNIT 2"/>
    <property type="match status" value="1"/>
</dbReference>
<organism evidence="7 8">
    <name type="scientific">Deinandra increscens subsp. villosa</name>
    <dbReference type="NCBI Taxonomy" id="3103831"/>
    <lineage>
        <taxon>Eukaryota</taxon>
        <taxon>Viridiplantae</taxon>
        <taxon>Streptophyta</taxon>
        <taxon>Embryophyta</taxon>
        <taxon>Tracheophyta</taxon>
        <taxon>Spermatophyta</taxon>
        <taxon>Magnoliopsida</taxon>
        <taxon>eudicotyledons</taxon>
        <taxon>Gunneridae</taxon>
        <taxon>Pentapetalae</taxon>
        <taxon>asterids</taxon>
        <taxon>campanulids</taxon>
        <taxon>Asterales</taxon>
        <taxon>Asteraceae</taxon>
        <taxon>Asteroideae</taxon>
        <taxon>Heliantheae alliance</taxon>
        <taxon>Madieae</taxon>
        <taxon>Madiinae</taxon>
        <taxon>Deinandra</taxon>
    </lineage>
</organism>
<name>A0AAP0DLS8_9ASTR</name>
<accession>A0AAP0DLS8</accession>
<evidence type="ECO:0000313" key="7">
    <source>
        <dbReference type="EMBL" id="KAK9073449.1"/>
    </source>
</evidence>
<dbReference type="GO" id="GO:0008479">
    <property type="term" value="F:tRNA-guanosine(34) queuine transglycosylase activity"/>
    <property type="evidence" value="ECO:0007669"/>
    <property type="project" value="UniProtKB-UniRule"/>
</dbReference>
<dbReference type="InterPro" id="IPR050852">
    <property type="entry name" value="Queuine_tRNA-ribosyltrfase"/>
</dbReference>
<feature type="binding site" evidence="5">
    <location>
        <position position="367"/>
    </location>
    <ligand>
        <name>Zn(2+)</name>
        <dbReference type="ChEBI" id="CHEBI:29105"/>
    </ligand>
</feature>
<reference evidence="7 8" key="1">
    <citation type="submission" date="2024-04" db="EMBL/GenBank/DDBJ databases">
        <title>The reference genome of an endangered Asteraceae, Deinandra increscens subsp. villosa, native to the Central Coast of California.</title>
        <authorList>
            <person name="Guilliams M."/>
            <person name="Hasenstab-Lehman K."/>
            <person name="Meyer R."/>
            <person name="Mcevoy S."/>
        </authorList>
    </citation>
    <scope>NUCLEOTIDE SEQUENCE [LARGE SCALE GENOMIC DNA]</scope>
    <source>
        <tissue evidence="7">Leaf</tissue>
    </source>
</reference>
<keyword evidence="8" id="KW-1185">Reference proteome</keyword>